<accession>A0A160F4T7</accession>
<gene>
    <name evidence="2" type="ORF">GFC30_1582</name>
</gene>
<dbReference type="KEGG" id="aamy:GFC30_1582"/>
<dbReference type="PATRIC" id="fig|294699.3.peg.1606"/>
<dbReference type="InterPro" id="IPR007863">
    <property type="entry name" value="Peptidase_M16_C"/>
</dbReference>
<dbReference type="NCBIfam" id="NF047422">
    <property type="entry name" value="YfmF_fam"/>
    <property type="match status" value="1"/>
</dbReference>
<dbReference type="GO" id="GO:0046872">
    <property type="term" value="F:metal ion binding"/>
    <property type="evidence" value="ECO:0007669"/>
    <property type="project" value="InterPro"/>
</dbReference>
<dbReference type="RefSeq" id="WP_066323981.1">
    <property type="nucleotide sequence ID" value="NZ_CP015438.1"/>
</dbReference>
<dbReference type="EMBL" id="CP015438">
    <property type="protein sequence ID" value="ANB61479.1"/>
    <property type="molecule type" value="Genomic_DNA"/>
</dbReference>
<evidence type="ECO:0000259" key="1">
    <source>
        <dbReference type="Pfam" id="PF05193"/>
    </source>
</evidence>
<dbReference type="OrthoDB" id="9762085at2"/>
<dbReference type="InterPro" id="IPR011249">
    <property type="entry name" value="Metalloenz_LuxS/M16"/>
</dbReference>
<dbReference type="SUPFAM" id="SSF63411">
    <property type="entry name" value="LuxS/MPP-like metallohydrolase"/>
    <property type="match status" value="2"/>
</dbReference>
<dbReference type="InterPro" id="IPR050361">
    <property type="entry name" value="MPP/UQCRC_Complex"/>
</dbReference>
<reference evidence="2 3" key="1">
    <citation type="journal article" date="2006" name="Syst. Appl. Microbiol.">
        <title>Anoxybacillus amylolyticus sp. nov., a thermophilic amylase producing bacterium isolated from Mount Rittmann (Antarctica).</title>
        <authorList>
            <person name="Poli A."/>
            <person name="Esposito E."/>
            <person name="Lama L."/>
            <person name="Orlando P."/>
            <person name="Nicolaus G."/>
            <person name="de Appolonia F."/>
            <person name="Gambacorta A."/>
            <person name="Nicolaus B."/>
        </authorList>
    </citation>
    <scope>NUCLEOTIDE SEQUENCE [LARGE SCALE GENOMIC DNA]</scope>
    <source>
        <strain evidence="2 3">DSM 15939</strain>
    </source>
</reference>
<dbReference type="PANTHER" id="PTHR11851:SF186">
    <property type="entry name" value="INACTIVE METALLOPROTEASE YMFF-RELATED"/>
    <property type="match status" value="1"/>
</dbReference>
<dbReference type="Proteomes" id="UP000076865">
    <property type="component" value="Chromosome"/>
</dbReference>
<organism evidence="2 3">
    <name type="scientific">Anoxybacteroides amylolyticum</name>
    <dbReference type="NCBI Taxonomy" id="294699"/>
    <lineage>
        <taxon>Bacteria</taxon>
        <taxon>Bacillati</taxon>
        <taxon>Bacillota</taxon>
        <taxon>Bacilli</taxon>
        <taxon>Bacillales</taxon>
        <taxon>Anoxybacillaceae</taxon>
        <taxon>Anoxybacteroides</taxon>
    </lineage>
</organism>
<dbReference type="AlphaFoldDB" id="A0A160F4T7"/>
<dbReference type="Pfam" id="PF05193">
    <property type="entry name" value="Peptidase_M16_C"/>
    <property type="match status" value="1"/>
</dbReference>
<proteinExistence type="predicted"/>
<evidence type="ECO:0000313" key="2">
    <source>
        <dbReference type="EMBL" id="ANB61479.1"/>
    </source>
</evidence>
<feature type="domain" description="Peptidase M16 C-terminal" evidence="1">
    <location>
        <begin position="183"/>
        <end position="357"/>
    </location>
</feature>
<keyword evidence="3" id="KW-1185">Reference proteome</keyword>
<sequence>MIQEHVTTIQGVRVHLLPTDKYKTTTLVLKLKAPLAKETVTMRALLPYVWQSGTANYPTMKALRTYLDDLYGATLNVDLMKKGEHHVMTIRLDVANEKFLSEQMPLLHEAISLLSDIVLRPALENGRFFSQIVEQEKRALKQRIQSVYDDKMRYANLRLVEEMCQNEPYALHVHGRLEDIEAITPESLFAYYEKVLREDEIDLYVIGDIEEVHTLEMIRSHFSFPSRSAQTVSLVTTQPKTVIDVRQVVEKQDVKQGKLNIGYRTHITYEDDDYYALQQFNGIFGGFSHSKLFINVREKASLAYYAASRLESHKGLLMVMTGIEPTNYEKALHIIHEQMKAMKQGDFTDEEMAQTKAVIRNQLLETLDTPRGLVEVLYHNVISARKRPVEEWLAKIEDVSREAVIRVAEKVELDTIYFLTGMEGK</sequence>
<dbReference type="Gene3D" id="3.30.830.10">
    <property type="entry name" value="Metalloenzyme, LuxS/M16 peptidase-like"/>
    <property type="match status" value="2"/>
</dbReference>
<dbReference type="PANTHER" id="PTHR11851">
    <property type="entry name" value="METALLOPROTEASE"/>
    <property type="match status" value="1"/>
</dbReference>
<protein>
    <submittedName>
        <fullName evidence="2">Peptidase M16 inactive domain protein</fullName>
    </submittedName>
</protein>
<name>A0A160F4T7_9BACL</name>
<evidence type="ECO:0000313" key="3">
    <source>
        <dbReference type="Proteomes" id="UP000076865"/>
    </source>
</evidence>